<comment type="caution">
    <text evidence="2">The sequence shown here is derived from an EMBL/GenBank/DDBJ whole genome shotgun (WGS) entry which is preliminary data.</text>
</comment>
<organism evidence="2 3">
    <name type="scientific">Tanacetum coccineum</name>
    <dbReference type="NCBI Taxonomy" id="301880"/>
    <lineage>
        <taxon>Eukaryota</taxon>
        <taxon>Viridiplantae</taxon>
        <taxon>Streptophyta</taxon>
        <taxon>Embryophyta</taxon>
        <taxon>Tracheophyta</taxon>
        <taxon>Spermatophyta</taxon>
        <taxon>Magnoliopsida</taxon>
        <taxon>eudicotyledons</taxon>
        <taxon>Gunneridae</taxon>
        <taxon>Pentapetalae</taxon>
        <taxon>asterids</taxon>
        <taxon>campanulids</taxon>
        <taxon>Asterales</taxon>
        <taxon>Asteraceae</taxon>
        <taxon>Asteroideae</taxon>
        <taxon>Anthemideae</taxon>
        <taxon>Anthemidinae</taxon>
        <taxon>Tanacetum</taxon>
    </lineage>
</organism>
<gene>
    <name evidence="2" type="ORF">Tco_0874629</name>
</gene>
<keyword evidence="3" id="KW-1185">Reference proteome</keyword>
<evidence type="ECO:0000313" key="2">
    <source>
        <dbReference type="EMBL" id="GJT15923.1"/>
    </source>
</evidence>
<name>A0ABQ5BMX5_9ASTR</name>
<evidence type="ECO:0000313" key="3">
    <source>
        <dbReference type="Proteomes" id="UP001151760"/>
    </source>
</evidence>
<reference evidence="2" key="1">
    <citation type="journal article" date="2022" name="Int. J. Mol. Sci.">
        <title>Draft Genome of Tanacetum Coccineum: Genomic Comparison of Closely Related Tanacetum-Family Plants.</title>
        <authorList>
            <person name="Yamashiro T."/>
            <person name="Shiraishi A."/>
            <person name="Nakayama K."/>
            <person name="Satake H."/>
        </authorList>
    </citation>
    <scope>NUCLEOTIDE SEQUENCE</scope>
</reference>
<feature type="region of interest" description="Disordered" evidence="1">
    <location>
        <begin position="1"/>
        <end position="22"/>
    </location>
</feature>
<feature type="compositionally biased region" description="Basic and acidic residues" evidence="1">
    <location>
        <begin position="11"/>
        <end position="22"/>
    </location>
</feature>
<reference evidence="2" key="2">
    <citation type="submission" date="2022-01" db="EMBL/GenBank/DDBJ databases">
        <authorList>
            <person name="Yamashiro T."/>
            <person name="Shiraishi A."/>
            <person name="Satake H."/>
            <person name="Nakayama K."/>
        </authorList>
    </citation>
    <scope>NUCLEOTIDE SEQUENCE</scope>
</reference>
<dbReference type="EMBL" id="BQNB010013434">
    <property type="protein sequence ID" value="GJT15923.1"/>
    <property type="molecule type" value="Genomic_DNA"/>
</dbReference>
<accession>A0ABQ5BMX5</accession>
<proteinExistence type="predicted"/>
<protein>
    <submittedName>
        <fullName evidence="2">Uncharacterized protein</fullName>
    </submittedName>
</protein>
<evidence type="ECO:0000256" key="1">
    <source>
        <dbReference type="SAM" id="MobiDB-lite"/>
    </source>
</evidence>
<dbReference type="Proteomes" id="UP001151760">
    <property type="component" value="Unassembled WGS sequence"/>
</dbReference>
<feature type="compositionally biased region" description="Basic residues" evidence="1">
    <location>
        <begin position="1"/>
        <end position="10"/>
    </location>
</feature>
<sequence length="156" mass="17268">MLTPNKVKKKVAADNRREKNVNEGKKVVEKLVSSKKAKKVAVESELVPEDNDALVSADEEEVETKVKQVVDVSADEEEAEIVERNKKKINDAPNKVIKKVAGGNKRKKDVNEGNKVDGKLVSFKKLKQVADGSELVLVDNEKEGCKRIRNVGCDKC</sequence>